<dbReference type="InterPro" id="IPR050545">
    <property type="entry name" value="Mycobact_MmpL"/>
</dbReference>
<dbReference type="EMBL" id="BAABBB010000009">
    <property type="protein sequence ID" value="GAA3528197.1"/>
    <property type="molecule type" value="Genomic_DNA"/>
</dbReference>
<organism evidence="3 4">
    <name type="scientific">Nocardioides daeguensis</name>
    <dbReference type="NCBI Taxonomy" id="908359"/>
    <lineage>
        <taxon>Bacteria</taxon>
        <taxon>Bacillati</taxon>
        <taxon>Actinomycetota</taxon>
        <taxon>Actinomycetes</taxon>
        <taxon>Propionibacteriales</taxon>
        <taxon>Nocardioidaceae</taxon>
        <taxon>Nocardioides</taxon>
    </lineage>
</organism>
<feature type="transmembrane region" description="Helical" evidence="2">
    <location>
        <begin position="415"/>
        <end position="433"/>
    </location>
</feature>
<dbReference type="PANTHER" id="PTHR33406">
    <property type="entry name" value="MEMBRANE PROTEIN MJ1562-RELATED"/>
    <property type="match status" value="1"/>
</dbReference>
<reference evidence="4" key="1">
    <citation type="journal article" date="2019" name="Int. J. Syst. Evol. Microbiol.">
        <title>The Global Catalogue of Microorganisms (GCM) 10K type strain sequencing project: providing services to taxonomists for standard genome sequencing and annotation.</title>
        <authorList>
            <consortium name="The Broad Institute Genomics Platform"/>
            <consortium name="The Broad Institute Genome Sequencing Center for Infectious Disease"/>
            <person name="Wu L."/>
            <person name="Ma J."/>
        </authorList>
    </citation>
    <scope>NUCLEOTIDE SEQUENCE [LARGE SCALE GENOMIC DNA]</scope>
    <source>
        <strain evidence="4">JCM 17460</strain>
    </source>
</reference>
<dbReference type="PANTHER" id="PTHR33406:SF13">
    <property type="entry name" value="MEMBRANE PROTEIN YDFJ"/>
    <property type="match status" value="1"/>
</dbReference>
<feature type="transmembrane region" description="Helical" evidence="2">
    <location>
        <begin position="258"/>
        <end position="276"/>
    </location>
</feature>
<feature type="transmembrane region" description="Helical" evidence="2">
    <location>
        <begin position="366"/>
        <end position="384"/>
    </location>
</feature>
<feature type="transmembrane region" description="Helical" evidence="2">
    <location>
        <begin position="681"/>
        <end position="703"/>
    </location>
</feature>
<keyword evidence="4" id="KW-1185">Reference proteome</keyword>
<accession>A0ABP6V6E8</accession>
<feature type="transmembrane region" description="Helical" evidence="2">
    <location>
        <begin position="288"/>
        <end position="306"/>
    </location>
</feature>
<evidence type="ECO:0000313" key="4">
    <source>
        <dbReference type="Proteomes" id="UP001500301"/>
    </source>
</evidence>
<keyword evidence="2" id="KW-1133">Transmembrane helix</keyword>
<keyword evidence="2" id="KW-0472">Membrane</keyword>
<dbReference type="Gene3D" id="1.20.1640.10">
    <property type="entry name" value="Multidrug efflux transporter AcrB transmembrane domain"/>
    <property type="match status" value="1"/>
</dbReference>
<feature type="region of interest" description="Disordered" evidence="1">
    <location>
        <begin position="737"/>
        <end position="799"/>
    </location>
</feature>
<comment type="caution">
    <text evidence="3">The sequence shown here is derived from an EMBL/GenBank/DDBJ whole genome shotgun (WGS) entry which is preliminary data.</text>
</comment>
<evidence type="ECO:0000256" key="1">
    <source>
        <dbReference type="SAM" id="MobiDB-lite"/>
    </source>
</evidence>
<dbReference type="Proteomes" id="UP001500301">
    <property type="component" value="Unassembled WGS sequence"/>
</dbReference>
<evidence type="ECO:0000256" key="2">
    <source>
        <dbReference type="SAM" id="Phobius"/>
    </source>
</evidence>
<name>A0ABP6V6E8_9ACTN</name>
<proteinExistence type="predicted"/>
<feature type="transmembrane region" description="Helical" evidence="2">
    <location>
        <begin position="650"/>
        <end position="669"/>
    </location>
</feature>
<protein>
    <recommendedName>
        <fullName evidence="5">RND transporter</fullName>
    </recommendedName>
</protein>
<evidence type="ECO:0000313" key="3">
    <source>
        <dbReference type="EMBL" id="GAA3528197.1"/>
    </source>
</evidence>
<feature type="transmembrane region" description="Helical" evidence="2">
    <location>
        <begin position="341"/>
        <end position="360"/>
    </location>
</feature>
<feature type="transmembrane region" description="Helical" evidence="2">
    <location>
        <begin position="621"/>
        <end position="638"/>
    </location>
</feature>
<dbReference type="SUPFAM" id="SSF82866">
    <property type="entry name" value="Multidrug efflux transporter AcrB transmembrane domain"/>
    <property type="match status" value="2"/>
</dbReference>
<gene>
    <name evidence="3" type="ORF">GCM10022263_16010</name>
</gene>
<feature type="transmembrane region" description="Helical" evidence="2">
    <location>
        <begin position="312"/>
        <end position="332"/>
    </location>
</feature>
<evidence type="ECO:0008006" key="5">
    <source>
        <dbReference type="Google" id="ProtNLM"/>
    </source>
</evidence>
<keyword evidence="2" id="KW-0812">Transmembrane</keyword>
<feature type="transmembrane region" description="Helical" evidence="2">
    <location>
        <begin position="595"/>
        <end position="614"/>
    </location>
</feature>
<sequence length="799" mass="83627">MRSRAGAAVVLLLLGAAIAGGLAQVRIDTGIGSFVPRGDDSYEQLSERDRDFGSDPIVVVLEGHARNGIVLEQEQLAELVALEGKLSQVRDVAVVYGPGTVLNQSAIAIRNVLLQVSGRRDALANTARATAVSKGLTDQQVEEFVAKQLARFDSRYGALLVEAMPMGLPSLRNQQFVANMLLGIDGETRPEWRFLLPTARSASILVRPREGLDQAQTRRVVDAVRRTVKASGLQVEKPIITGVPVLTSAVADRAATEAPRLGLLAVAAVALVFLLAPWSRRRRDRLRPLLAAGLGTASTLAVFGWLHRPLSLGVVAFLPIVLGIGSDFPLYLSQPAQRRRVIAAGTGAVFAFAALAISPLPFVREFGLAIALAVAITFLWAVVLRSRLAEIEPAETGTAAPGSGRSVPTGVVRKIAAVAVLPAVLGWVLLPGLSLESRPEQLAQGLPELGDVDRAQQALGFSSEISVVVRGPEVLTPELLAWAQEVDNRIAAEHGDELRPLLTLPRLLSFLGTDATPAQVVAGSELLPPYLVSAVVGGGGDVAVSTYGVDIDDVAAQRRLVRQVESLLPDAPDGYRAEVVGLPVVAANGLTAMSASRFVITVVSLAVAGLAVGLLTRSRRLALLVVGASLLASGWVFLGLKLTGQQLNPLTLAAGALITVTACEFTVMLDGSADRRWLRRSVLVAASAGTVGYLCLALSELAVLRGFGLLLAGGVVATYVAARLVVAVAPGAAQQHRDPTALRRAAAPGVEADRADRRAVQRTGAEDGAGIGDAAGTDRAAPALSEAEKSRLTIGRGTR</sequence>
<feature type="transmembrane region" description="Helical" evidence="2">
    <location>
        <begin position="709"/>
        <end position="733"/>
    </location>
</feature>